<dbReference type="Pfam" id="PF04082">
    <property type="entry name" value="Fungal_trans"/>
    <property type="match status" value="1"/>
</dbReference>
<organism evidence="5 6">
    <name type="scientific">Cryoendolithus antarcticus</name>
    <dbReference type="NCBI Taxonomy" id="1507870"/>
    <lineage>
        <taxon>Eukaryota</taxon>
        <taxon>Fungi</taxon>
        <taxon>Dikarya</taxon>
        <taxon>Ascomycota</taxon>
        <taxon>Pezizomycotina</taxon>
        <taxon>Dothideomycetes</taxon>
        <taxon>Dothideomycetidae</taxon>
        <taxon>Cladosporiales</taxon>
        <taxon>Cladosporiaceae</taxon>
        <taxon>Cryoendolithus</taxon>
    </lineage>
</organism>
<dbReference type="Pfam" id="PF00172">
    <property type="entry name" value="Zn_clus"/>
    <property type="match status" value="1"/>
</dbReference>
<feature type="domain" description="Zn(2)-C6 fungal-type" evidence="4">
    <location>
        <begin position="76"/>
        <end position="108"/>
    </location>
</feature>
<dbReference type="GO" id="GO:0008270">
    <property type="term" value="F:zinc ion binding"/>
    <property type="evidence" value="ECO:0007669"/>
    <property type="project" value="InterPro"/>
</dbReference>
<gene>
    <name evidence="5" type="ORF">B0A48_15174</name>
</gene>
<dbReference type="SUPFAM" id="SSF57701">
    <property type="entry name" value="Zn2/Cys6 DNA-binding domain"/>
    <property type="match status" value="1"/>
</dbReference>
<protein>
    <recommendedName>
        <fullName evidence="4">Zn(2)-C6 fungal-type domain-containing protein</fullName>
    </recommendedName>
</protein>
<dbReference type="CDD" id="cd00067">
    <property type="entry name" value="GAL4"/>
    <property type="match status" value="1"/>
</dbReference>
<comment type="caution">
    <text evidence="5">The sequence shown here is derived from an EMBL/GenBank/DDBJ whole genome shotgun (WGS) entry which is preliminary data.</text>
</comment>
<feature type="region of interest" description="Disordered" evidence="3">
    <location>
        <begin position="725"/>
        <end position="792"/>
    </location>
</feature>
<evidence type="ECO:0000256" key="2">
    <source>
        <dbReference type="ARBA" id="ARBA00023242"/>
    </source>
</evidence>
<dbReference type="PROSITE" id="PS00463">
    <property type="entry name" value="ZN2_CY6_FUNGAL_1"/>
    <property type="match status" value="1"/>
</dbReference>
<dbReference type="PANTHER" id="PTHR47425:SF2">
    <property type="entry name" value="FARB-RELATED"/>
    <property type="match status" value="1"/>
</dbReference>
<evidence type="ECO:0000313" key="5">
    <source>
        <dbReference type="EMBL" id="OQN98828.1"/>
    </source>
</evidence>
<dbReference type="Proteomes" id="UP000192596">
    <property type="component" value="Unassembled WGS sequence"/>
</dbReference>
<accession>A0A1V8SI62</accession>
<dbReference type="PROSITE" id="PS50048">
    <property type="entry name" value="ZN2_CY6_FUNGAL_2"/>
    <property type="match status" value="1"/>
</dbReference>
<feature type="compositionally biased region" description="Polar residues" evidence="3">
    <location>
        <begin position="57"/>
        <end position="66"/>
    </location>
</feature>
<dbReference type="SMART" id="SM00066">
    <property type="entry name" value="GAL4"/>
    <property type="match status" value="1"/>
</dbReference>
<keyword evidence="2" id="KW-0539">Nucleus</keyword>
<dbReference type="InParanoid" id="A0A1V8SI62"/>
<evidence type="ECO:0000313" key="6">
    <source>
        <dbReference type="Proteomes" id="UP000192596"/>
    </source>
</evidence>
<keyword evidence="6" id="KW-1185">Reference proteome</keyword>
<dbReference type="InterPro" id="IPR036864">
    <property type="entry name" value="Zn2-C6_fun-type_DNA-bd_sf"/>
</dbReference>
<feature type="compositionally biased region" description="Basic and acidic residues" evidence="3">
    <location>
        <begin position="780"/>
        <end position="790"/>
    </location>
</feature>
<reference evidence="6" key="1">
    <citation type="submission" date="2017-03" db="EMBL/GenBank/DDBJ databases">
        <title>Genomes of endolithic fungi from Antarctica.</title>
        <authorList>
            <person name="Coleine C."/>
            <person name="Masonjones S."/>
            <person name="Stajich J.E."/>
        </authorList>
    </citation>
    <scope>NUCLEOTIDE SEQUENCE [LARGE SCALE GENOMIC DNA]</scope>
    <source>
        <strain evidence="6">CCFEE 5527</strain>
    </source>
</reference>
<feature type="compositionally biased region" description="Polar residues" evidence="3">
    <location>
        <begin position="744"/>
        <end position="753"/>
    </location>
</feature>
<feature type="region of interest" description="Disordered" evidence="3">
    <location>
        <begin position="1"/>
        <end position="69"/>
    </location>
</feature>
<dbReference type="Gene3D" id="4.10.240.10">
    <property type="entry name" value="Zn(2)-C6 fungal-type DNA-binding domain"/>
    <property type="match status" value="1"/>
</dbReference>
<feature type="compositionally biased region" description="Polar residues" evidence="3">
    <location>
        <begin position="764"/>
        <end position="779"/>
    </location>
</feature>
<dbReference type="STRING" id="1507870.A0A1V8SI62"/>
<dbReference type="InterPro" id="IPR001138">
    <property type="entry name" value="Zn2Cys6_DnaBD"/>
</dbReference>
<evidence type="ECO:0000259" key="4">
    <source>
        <dbReference type="PROSITE" id="PS50048"/>
    </source>
</evidence>
<dbReference type="CDD" id="cd12148">
    <property type="entry name" value="fungal_TF_MHR"/>
    <property type="match status" value="1"/>
</dbReference>
<dbReference type="GO" id="GO:0006351">
    <property type="term" value="P:DNA-templated transcription"/>
    <property type="evidence" value="ECO:0007669"/>
    <property type="project" value="InterPro"/>
</dbReference>
<dbReference type="InterPro" id="IPR052761">
    <property type="entry name" value="Fungal_Detox/Toxin_TFs"/>
</dbReference>
<feature type="region of interest" description="Disordered" evidence="3">
    <location>
        <begin position="117"/>
        <end position="138"/>
    </location>
</feature>
<dbReference type="GO" id="GO:0003677">
    <property type="term" value="F:DNA binding"/>
    <property type="evidence" value="ECO:0007669"/>
    <property type="project" value="InterPro"/>
</dbReference>
<sequence>MSIEAMSPPQAIAMEATETMDCNASESSSSPSDTACMDPNASSLKRSASDAGLDAGQKQQNGTRPNKSVKRRAAKACQCCRNRKVRCNVVEHGAPCTNCRLDEVECIVSESKRKKKIGGSEHVENSKSTMRRAPPDVPLSAYPPYAPLRRQSEHVPHALYQDVSKDTGRAASHSSASLFTPNMLFNIQRLGQHSDSMSEAVSFLPQLASPDSLACLPLPAYIKPFPAKFDQDDIVYLRNKGAMTIPGDELRDQLLKAFIEFIHPYMPLLDLQALVRAIDGDDGVEQISLLLFQSIMFAAVASVEMMYLRNAGYTSRREARRDFFNKTRLLYDFDYESDRVSLIQSLLLMTYWYETPDDQKDSQHWMGIAVSLSHTIGLHRSPDKTAVVNPARKKLWKRIWWSTYMRDRLIALGMRRPTRIKDSDFDVPMLEVNDFEMTVLSDGPSCIPADCHVMRDLEQQRQLAIMCIEKAKLCVCVSNVLSVQYSVLHHNHGVNNSDSNTRTTGMLVAKVAEPGNHSVQACHVALQEWKAGLPLEAEYIAPTWPDVDSGHESVALNRSLLHMIYFATLSALHRPQVLPGNGLPPRSVEADVIELSRKAVRLAAVEITAIAHTLHTLDLVRLLPTTGVTVLLPAIIIHLLDIKAPGELTRRASLQGFCQCMSIMAKLRDMYAAADYSTAFLEAAIRKAEITLPQKPDEVKEPRNVITSTQGLMDAGKRLRLTGNSIASRNITPPPEGLLADTESLPNANTGPLSDTDIARRLSNYLNSTPPPSDRTSSGSEHDHDHHNDQDQQTTLFNDGAIMVGHGYGGFGGEGNGDFDLDFDSMIDLDAFGFEDGNMQGETSFALDMDFMKTIGAVDPDLGGGVGEEMSMDAVVVEEGIAA</sequence>
<dbReference type="PANTHER" id="PTHR47425">
    <property type="entry name" value="FARB-RELATED"/>
    <property type="match status" value="1"/>
</dbReference>
<dbReference type="SMART" id="SM00906">
    <property type="entry name" value="Fungal_trans"/>
    <property type="match status" value="1"/>
</dbReference>
<dbReference type="InterPro" id="IPR007219">
    <property type="entry name" value="XnlR_reg_dom"/>
</dbReference>
<proteinExistence type="predicted"/>
<dbReference type="EMBL" id="NAJO01000043">
    <property type="protein sequence ID" value="OQN98828.1"/>
    <property type="molecule type" value="Genomic_DNA"/>
</dbReference>
<dbReference type="GO" id="GO:0000981">
    <property type="term" value="F:DNA-binding transcription factor activity, RNA polymerase II-specific"/>
    <property type="evidence" value="ECO:0007669"/>
    <property type="project" value="InterPro"/>
</dbReference>
<dbReference type="OrthoDB" id="4451586at2759"/>
<keyword evidence="1" id="KW-0479">Metal-binding</keyword>
<dbReference type="AlphaFoldDB" id="A0A1V8SI62"/>
<evidence type="ECO:0000256" key="1">
    <source>
        <dbReference type="ARBA" id="ARBA00022723"/>
    </source>
</evidence>
<evidence type="ECO:0000256" key="3">
    <source>
        <dbReference type="SAM" id="MobiDB-lite"/>
    </source>
</evidence>
<name>A0A1V8SI62_9PEZI</name>